<evidence type="ECO:0000256" key="1">
    <source>
        <dbReference type="ARBA" id="ARBA00004123"/>
    </source>
</evidence>
<keyword evidence="4 7" id="KW-0158">Chromosome</keyword>
<dbReference type="PRINTS" id="PR00624">
    <property type="entry name" value="HISTONEH5"/>
</dbReference>
<dbReference type="Proteomes" id="UP000603453">
    <property type="component" value="Unassembled WGS sequence"/>
</dbReference>
<dbReference type="GO" id="GO:0030527">
    <property type="term" value="F:structural constituent of chromatin"/>
    <property type="evidence" value="ECO:0007669"/>
    <property type="project" value="InterPro"/>
</dbReference>
<organism evidence="10 11">
    <name type="scientific">Mucor saturninus</name>
    <dbReference type="NCBI Taxonomy" id="64648"/>
    <lineage>
        <taxon>Eukaryota</taxon>
        <taxon>Fungi</taxon>
        <taxon>Fungi incertae sedis</taxon>
        <taxon>Mucoromycota</taxon>
        <taxon>Mucoromycotina</taxon>
        <taxon>Mucoromycetes</taxon>
        <taxon>Mucorales</taxon>
        <taxon>Mucorineae</taxon>
        <taxon>Mucoraceae</taxon>
        <taxon>Mucor</taxon>
    </lineage>
</organism>
<dbReference type="GO" id="GO:0031492">
    <property type="term" value="F:nucleosomal DNA binding"/>
    <property type="evidence" value="ECO:0007669"/>
    <property type="project" value="TreeGrafter"/>
</dbReference>
<dbReference type="GO" id="GO:0000786">
    <property type="term" value="C:nucleosome"/>
    <property type="evidence" value="ECO:0007669"/>
    <property type="project" value="InterPro"/>
</dbReference>
<dbReference type="AlphaFoldDB" id="A0A8H7QJS0"/>
<dbReference type="OrthoDB" id="1110759at2759"/>
<dbReference type="Gene3D" id="1.10.10.10">
    <property type="entry name" value="Winged helix-like DNA-binding domain superfamily/Winged helix DNA-binding domain"/>
    <property type="match status" value="1"/>
</dbReference>
<evidence type="ECO:0000256" key="6">
    <source>
        <dbReference type="ARBA" id="ARBA00023242"/>
    </source>
</evidence>
<evidence type="ECO:0000313" key="10">
    <source>
        <dbReference type="EMBL" id="KAG2192960.1"/>
    </source>
</evidence>
<dbReference type="InterPro" id="IPR036390">
    <property type="entry name" value="WH_DNA-bd_sf"/>
</dbReference>
<evidence type="ECO:0000259" key="9">
    <source>
        <dbReference type="PROSITE" id="PS51504"/>
    </source>
</evidence>
<comment type="caution">
    <text evidence="10">The sequence shown here is derived from an EMBL/GenBank/DDBJ whole genome shotgun (WGS) entry which is preliminary data.</text>
</comment>
<name>A0A8H7QJS0_9FUNG</name>
<dbReference type="GO" id="GO:0006334">
    <property type="term" value="P:nucleosome assembly"/>
    <property type="evidence" value="ECO:0007669"/>
    <property type="project" value="InterPro"/>
</dbReference>
<protein>
    <recommendedName>
        <fullName evidence="3">Histone H1</fullName>
    </recommendedName>
</protein>
<proteinExistence type="inferred from homology"/>
<evidence type="ECO:0000256" key="8">
    <source>
        <dbReference type="SAM" id="MobiDB-lite"/>
    </source>
</evidence>
<feature type="region of interest" description="Disordered" evidence="8">
    <location>
        <begin position="132"/>
        <end position="154"/>
    </location>
</feature>
<dbReference type="EMBL" id="JAEPRD010000257">
    <property type="protein sequence ID" value="KAG2192960.1"/>
    <property type="molecule type" value="Genomic_DNA"/>
</dbReference>
<dbReference type="InterPro" id="IPR005819">
    <property type="entry name" value="H1/H5"/>
</dbReference>
<evidence type="ECO:0000256" key="7">
    <source>
        <dbReference type="RuleBase" id="RU003894"/>
    </source>
</evidence>
<dbReference type="PANTHER" id="PTHR11467">
    <property type="entry name" value="HISTONE H1"/>
    <property type="match status" value="1"/>
</dbReference>
<feature type="domain" description="H15" evidence="9">
    <location>
        <begin position="11"/>
        <end position="84"/>
    </location>
</feature>
<evidence type="ECO:0000256" key="5">
    <source>
        <dbReference type="ARBA" id="ARBA00023125"/>
    </source>
</evidence>
<keyword evidence="11" id="KW-1185">Reference proteome</keyword>
<evidence type="ECO:0000256" key="3">
    <source>
        <dbReference type="ARBA" id="ARBA00020833"/>
    </source>
</evidence>
<comment type="subcellular location">
    <subcellularLocation>
        <location evidence="2">Chromosome</location>
    </subcellularLocation>
    <subcellularLocation>
        <location evidence="1 7">Nucleus</location>
    </subcellularLocation>
</comment>
<dbReference type="GO" id="GO:0003690">
    <property type="term" value="F:double-stranded DNA binding"/>
    <property type="evidence" value="ECO:0007669"/>
    <property type="project" value="TreeGrafter"/>
</dbReference>
<dbReference type="PROSITE" id="PS51504">
    <property type="entry name" value="H15"/>
    <property type="match status" value="1"/>
</dbReference>
<evidence type="ECO:0000256" key="4">
    <source>
        <dbReference type="ARBA" id="ARBA00022454"/>
    </source>
</evidence>
<dbReference type="GO" id="GO:0030261">
    <property type="term" value="P:chromosome condensation"/>
    <property type="evidence" value="ECO:0007669"/>
    <property type="project" value="TreeGrafter"/>
</dbReference>
<accession>A0A8H7QJS0</accession>
<reference evidence="10" key="1">
    <citation type="submission" date="2020-12" db="EMBL/GenBank/DDBJ databases">
        <title>Metabolic potential, ecology and presence of endohyphal bacteria is reflected in genomic diversity of Mucoromycotina.</title>
        <authorList>
            <person name="Muszewska A."/>
            <person name="Okrasinska A."/>
            <person name="Steczkiewicz K."/>
            <person name="Drgas O."/>
            <person name="Orlowska M."/>
            <person name="Perlinska-Lenart U."/>
            <person name="Aleksandrzak-Piekarczyk T."/>
            <person name="Szatraj K."/>
            <person name="Zielenkiewicz U."/>
            <person name="Pilsyk S."/>
            <person name="Malc E."/>
            <person name="Mieczkowski P."/>
            <person name="Kruszewska J.S."/>
            <person name="Biernat P."/>
            <person name="Pawlowska J."/>
        </authorList>
    </citation>
    <scope>NUCLEOTIDE SEQUENCE</scope>
    <source>
        <strain evidence="10">WA0000017839</strain>
    </source>
</reference>
<dbReference type="Pfam" id="PF00538">
    <property type="entry name" value="Linker_histone"/>
    <property type="match status" value="1"/>
</dbReference>
<dbReference type="GO" id="GO:0005634">
    <property type="term" value="C:nucleus"/>
    <property type="evidence" value="ECO:0007669"/>
    <property type="project" value="UniProtKB-SubCell"/>
</dbReference>
<sequence>MAETKVTSKKNHATYQQMISGAISSLKERNGSSRPAIKKYILANYGLTGGTHFDAQISAAIRRGVEKGIFAIPKGISGTIKLVKPEKKTSTASAKKTTNVKKVTDEKSLKKVAPVKKSAPVKKAMKRVAAENVEPVKKARKAPTVRVNKPNVAA</sequence>
<dbReference type="GO" id="GO:0045910">
    <property type="term" value="P:negative regulation of DNA recombination"/>
    <property type="evidence" value="ECO:0007669"/>
    <property type="project" value="TreeGrafter"/>
</dbReference>
<evidence type="ECO:0000313" key="11">
    <source>
        <dbReference type="Proteomes" id="UP000603453"/>
    </source>
</evidence>
<dbReference type="InterPro" id="IPR036388">
    <property type="entry name" value="WH-like_DNA-bd_sf"/>
</dbReference>
<dbReference type="InterPro" id="IPR005818">
    <property type="entry name" value="Histone_H1/H5_H15"/>
</dbReference>
<keyword evidence="5 7" id="KW-0238">DNA-binding</keyword>
<keyword evidence="6 7" id="KW-0539">Nucleus</keyword>
<evidence type="ECO:0000256" key="2">
    <source>
        <dbReference type="ARBA" id="ARBA00004286"/>
    </source>
</evidence>
<dbReference type="SUPFAM" id="SSF46785">
    <property type="entry name" value="Winged helix' DNA-binding domain"/>
    <property type="match status" value="1"/>
</dbReference>
<dbReference type="PANTHER" id="PTHR11467:SF36">
    <property type="entry name" value="HISTONE 24-RELATED"/>
    <property type="match status" value="1"/>
</dbReference>
<dbReference type="SMART" id="SM00526">
    <property type="entry name" value="H15"/>
    <property type="match status" value="1"/>
</dbReference>
<gene>
    <name evidence="10" type="ORF">INT47_005686</name>
</gene>
<comment type="similarity">
    <text evidence="7">Belongs to the histone H1/H5 family.</text>
</comment>
<dbReference type="CDD" id="cd00073">
    <property type="entry name" value="H15"/>
    <property type="match status" value="1"/>
</dbReference>